<name>A0AAE2C747_9LAMI</name>
<protein>
    <recommendedName>
        <fullName evidence="4">RNase H type-1 domain-containing protein</fullName>
    </recommendedName>
</protein>
<evidence type="ECO:0000313" key="3">
    <source>
        <dbReference type="Proteomes" id="UP001289374"/>
    </source>
</evidence>
<evidence type="ECO:0000313" key="2">
    <source>
        <dbReference type="EMBL" id="KAK4411486.1"/>
    </source>
</evidence>
<keyword evidence="1" id="KW-1133">Transmembrane helix</keyword>
<proteinExistence type="predicted"/>
<dbReference type="InterPro" id="IPR052929">
    <property type="entry name" value="RNase_H-like_EbsB-rel"/>
</dbReference>
<dbReference type="EMBL" id="JACGWL010000001">
    <property type="protein sequence ID" value="KAK4411486.1"/>
    <property type="molecule type" value="Genomic_DNA"/>
</dbReference>
<gene>
    <name evidence="2" type="ORF">Sango_0221600</name>
</gene>
<dbReference type="Proteomes" id="UP001289374">
    <property type="component" value="Unassembled WGS sequence"/>
</dbReference>
<organism evidence="2 3">
    <name type="scientific">Sesamum angolense</name>
    <dbReference type="NCBI Taxonomy" id="2727404"/>
    <lineage>
        <taxon>Eukaryota</taxon>
        <taxon>Viridiplantae</taxon>
        <taxon>Streptophyta</taxon>
        <taxon>Embryophyta</taxon>
        <taxon>Tracheophyta</taxon>
        <taxon>Spermatophyta</taxon>
        <taxon>Magnoliopsida</taxon>
        <taxon>eudicotyledons</taxon>
        <taxon>Gunneridae</taxon>
        <taxon>Pentapetalae</taxon>
        <taxon>asterids</taxon>
        <taxon>lamiids</taxon>
        <taxon>Lamiales</taxon>
        <taxon>Pedaliaceae</taxon>
        <taxon>Sesamum</taxon>
    </lineage>
</organism>
<comment type="caution">
    <text evidence="2">The sequence shown here is derived from an EMBL/GenBank/DDBJ whole genome shotgun (WGS) entry which is preliminary data.</text>
</comment>
<dbReference type="PANTHER" id="PTHR47074:SF11">
    <property type="entry name" value="REVERSE TRANSCRIPTASE-LIKE PROTEIN"/>
    <property type="match status" value="1"/>
</dbReference>
<dbReference type="PANTHER" id="PTHR47074">
    <property type="entry name" value="BNAC02G40300D PROTEIN"/>
    <property type="match status" value="1"/>
</dbReference>
<dbReference type="AlphaFoldDB" id="A0AAE2C747"/>
<feature type="transmembrane region" description="Helical" evidence="1">
    <location>
        <begin position="48"/>
        <end position="66"/>
    </location>
</feature>
<keyword evidence="1" id="KW-0472">Membrane</keyword>
<evidence type="ECO:0000256" key="1">
    <source>
        <dbReference type="SAM" id="Phobius"/>
    </source>
</evidence>
<evidence type="ECO:0008006" key="4">
    <source>
        <dbReference type="Google" id="ProtNLM"/>
    </source>
</evidence>
<keyword evidence="1" id="KW-0812">Transmembrane</keyword>
<feature type="transmembrane region" description="Helical" evidence="1">
    <location>
        <begin position="12"/>
        <end position="36"/>
    </location>
</feature>
<accession>A0AAE2C747</accession>
<keyword evidence="3" id="KW-1185">Reference proteome</keyword>
<sequence>MPRKRTQITPFLGVLTLDKCGVYLHYAGLLFLFLITDSCAWMERLAKGLGYEEFDLFLIICWAIWWNRNRTLMEHITLMPDELIKFALHYLQTYRQVHASPENITFASAPARWSPPDTNWVKINFDGAIFQSTMELGIGVVARDASGNCVGWISARKNDWQNLNLPKLLLLARRSPLLVLFIGRKSSLRGTALTYIQIIFSKSGLLGCGHHPSGCEISFH</sequence>
<reference evidence="2" key="1">
    <citation type="submission" date="2020-06" db="EMBL/GenBank/DDBJ databases">
        <authorList>
            <person name="Li T."/>
            <person name="Hu X."/>
            <person name="Zhang T."/>
            <person name="Song X."/>
            <person name="Zhang H."/>
            <person name="Dai N."/>
            <person name="Sheng W."/>
            <person name="Hou X."/>
            <person name="Wei L."/>
        </authorList>
    </citation>
    <scope>NUCLEOTIDE SEQUENCE</scope>
    <source>
        <strain evidence="2">K16</strain>
        <tissue evidence="2">Leaf</tissue>
    </source>
</reference>
<reference evidence="2" key="2">
    <citation type="journal article" date="2024" name="Plant">
        <title>Genomic evolution and insights into agronomic trait innovations of Sesamum species.</title>
        <authorList>
            <person name="Miao H."/>
            <person name="Wang L."/>
            <person name="Qu L."/>
            <person name="Liu H."/>
            <person name="Sun Y."/>
            <person name="Le M."/>
            <person name="Wang Q."/>
            <person name="Wei S."/>
            <person name="Zheng Y."/>
            <person name="Lin W."/>
            <person name="Duan Y."/>
            <person name="Cao H."/>
            <person name="Xiong S."/>
            <person name="Wang X."/>
            <person name="Wei L."/>
            <person name="Li C."/>
            <person name="Ma Q."/>
            <person name="Ju M."/>
            <person name="Zhao R."/>
            <person name="Li G."/>
            <person name="Mu C."/>
            <person name="Tian Q."/>
            <person name="Mei H."/>
            <person name="Zhang T."/>
            <person name="Gao T."/>
            <person name="Zhang H."/>
        </authorList>
    </citation>
    <scope>NUCLEOTIDE SEQUENCE</scope>
    <source>
        <strain evidence="2">K16</strain>
    </source>
</reference>